<feature type="domain" description="Actin-like protein N-terminal" evidence="1">
    <location>
        <begin position="23"/>
        <end position="181"/>
    </location>
</feature>
<dbReference type="InterPro" id="IPR040607">
    <property type="entry name" value="ALP_N"/>
</dbReference>
<dbReference type="Pfam" id="PF17989">
    <property type="entry name" value="ALP_N"/>
    <property type="match status" value="1"/>
</dbReference>
<gene>
    <name evidence="3" type="ORF">MOMUL_29950</name>
</gene>
<dbReference type="EMBL" id="LTBC01000024">
    <property type="protein sequence ID" value="KYH30662.1"/>
    <property type="molecule type" value="Genomic_DNA"/>
</dbReference>
<evidence type="ECO:0000313" key="4">
    <source>
        <dbReference type="Proteomes" id="UP000075670"/>
    </source>
</evidence>
<evidence type="ECO:0000259" key="1">
    <source>
        <dbReference type="Pfam" id="PF17989"/>
    </source>
</evidence>
<dbReference type="SUPFAM" id="SSF53067">
    <property type="entry name" value="Actin-like ATPase domain"/>
    <property type="match status" value="2"/>
</dbReference>
<protein>
    <submittedName>
        <fullName evidence="3">Uncharacterized protein</fullName>
    </submittedName>
</protein>
<organism evidence="3 4">
    <name type="scientific">Moorella mulderi DSM 14980</name>
    <dbReference type="NCBI Taxonomy" id="1122241"/>
    <lineage>
        <taxon>Bacteria</taxon>
        <taxon>Bacillati</taxon>
        <taxon>Bacillota</taxon>
        <taxon>Clostridia</taxon>
        <taxon>Neomoorellales</taxon>
        <taxon>Neomoorellaceae</taxon>
        <taxon>Neomoorella</taxon>
    </lineage>
</organism>
<sequence>MSAGILERSQPSAQSLASRRAAAVDVGYGYTKAVSASGAKACFPSVVAPGGTDLGLDGLLGGEGSGHAVKVRFLDGRKGEYLVGEAAQGSFLASGFLGAEKPADLHDLLLLTACALVGAGGRGPFPGQCDLAVGLPLAFYRAQKDALKARLEGLAAWVSVDRGEEQYISFRRVLVIPQGAGVVFAQGLPQGRGFAGVVDVGQYTTDFLLIDLRTMNPVVEACGSVEAGCHLVAQRVGQAYLAKTGRPLPPRMERFVLDAAREGQPVPFRGKEIDLAADYEAAVRDVATTVSRQVLSVWRDVADMMSVTYLAGGGSLLLGEHLARALPNPALVGDPVYANALGYLRMLTGTA</sequence>
<accession>A0A151ASU4</accession>
<evidence type="ECO:0000259" key="2">
    <source>
        <dbReference type="Pfam" id="PF21522"/>
    </source>
</evidence>
<dbReference type="CDD" id="cd24025">
    <property type="entry name" value="ASKHA_NBD_ParM_pCBH-like"/>
    <property type="match status" value="1"/>
</dbReference>
<name>A0A151ASU4_9FIRM</name>
<dbReference type="AlphaFoldDB" id="A0A151ASU4"/>
<dbReference type="Pfam" id="PF21522">
    <property type="entry name" value="MreB-like_C"/>
    <property type="match status" value="1"/>
</dbReference>
<comment type="caution">
    <text evidence="3">The sequence shown here is derived from an EMBL/GenBank/DDBJ whole genome shotgun (WGS) entry which is preliminary data.</text>
</comment>
<evidence type="ECO:0000313" key="3">
    <source>
        <dbReference type="EMBL" id="KYH30662.1"/>
    </source>
</evidence>
<reference evidence="3 4" key="1">
    <citation type="submission" date="2016-02" db="EMBL/GenBank/DDBJ databases">
        <title>Genome sequence of Moorella mulderi DSM 14980.</title>
        <authorList>
            <person name="Poehlein A."/>
            <person name="Daniel R."/>
        </authorList>
    </citation>
    <scope>NUCLEOTIDE SEQUENCE [LARGE SCALE GENOMIC DNA]</scope>
    <source>
        <strain evidence="3 4">DSM 14980</strain>
    </source>
</reference>
<proteinExistence type="predicted"/>
<dbReference type="Proteomes" id="UP000075670">
    <property type="component" value="Unassembled WGS sequence"/>
</dbReference>
<dbReference type="InterPro" id="IPR043129">
    <property type="entry name" value="ATPase_NBD"/>
</dbReference>
<dbReference type="Gene3D" id="3.30.420.40">
    <property type="match status" value="2"/>
</dbReference>
<keyword evidence="4" id="KW-1185">Reference proteome</keyword>
<dbReference type="PATRIC" id="fig|1122241.3.peg.3190"/>
<feature type="domain" description="Actin homologue MreB-like C-terminal" evidence="2">
    <location>
        <begin position="197"/>
        <end position="323"/>
    </location>
</feature>
<dbReference type="InterPro" id="IPR049067">
    <property type="entry name" value="MreB-like_C"/>
</dbReference>